<evidence type="ECO:0000259" key="1">
    <source>
        <dbReference type="Pfam" id="PF05729"/>
    </source>
</evidence>
<dbReference type="InterPro" id="IPR027417">
    <property type="entry name" value="P-loop_NTPase"/>
</dbReference>
<accession>A0A9D4HH98</accession>
<dbReference type="SUPFAM" id="SSF52058">
    <property type="entry name" value="L domain-like"/>
    <property type="match status" value="1"/>
</dbReference>
<dbReference type="Proteomes" id="UP000828390">
    <property type="component" value="Unassembled WGS sequence"/>
</dbReference>
<comment type="caution">
    <text evidence="2">The sequence shown here is derived from an EMBL/GenBank/DDBJ whole genome shotgun (WGS) entry which is preliminary data.</text>
</comment>
<dbReference type="InterPro" id="IPR007111">
    <property type="entry name" value="NACHT_NTPase"/>
</dbReference>
<reference evidence="2" key="2">
    <citation type="submission" date="2020-11" db="EMBL/GenBank/DDBJ databases">
        <authorList>
            <person name="McCartney M.A."/>
            <person name="Auch B."/>
            <person name="Kono T."/>
            <person name="Mallez S."/>
            <person name="Becker A."/>
            <person name="Gohl D.M."/>
            <person name="Silverstein K.A.T."/>
            <person name="Koren S."/>
            <person name="Bechman K.B."/>
            <person name="Herman A."/>
            <person name="Abrahante J.E."/>
            <person name="Garbe J."/>
        </authorList>
    </citation>
    <scope>NUCLEOTIDE SEQUENCE</scope>
    <source>
        <strain evidence="2">Duluth1</strain>
        <tissue evidence="2">Whole animal</tissue>
    </source>
</reference>
<dbReference type="InterPro" id="IPR036770">
    <property type="entry name" value="Ankyrin_rpt-contain_sf"/>
</dbReference>
<proteinExistence type="predicted"/>
<evidence type="ECO:0000313" key="2">
    <source>
        <dbReference type="EMBL" id="KAH3717348.1"/>
    </source>
</evidence>
<keyword evidence="3" id="KW-1185">Reference proteome</keyword>
<reference evidence="2" key="1">
    <citation type="journal article" date="2019" name="bioRxiv">
        <title>The Genome of the Zebra Mussel, Dreissena polymorpha: A Resource for Invasive Species Research.</title>
        <authorList>
            <person name="McCartney M.A."/>
            <person name="Auch B."/>
            <person name="Kono T."/>
            <person name="Mallez S."/>
            <person name="Zhang Y."/>
            <person name="Obille A."/>
            <person name="Becker A."/>
            <person name="Abrahante J.E."/>
            <person name="Garbe J."/>
            <person name="Badalamenti J.P."/>
            <person name="Herman A."/>
            <person name="Mangelson H."/>
            <person name="Liachko I."/>
            <person name="Sullivan S."/>
            <person name="Sone E.D."/>
            <person name="Koren S."/>
            <person name="Silverstein K.A.T."/>
            <person name="Beckman K.B."/>
            <person name="Gohl D.M."/>
        </authorList>
    </citation>
    <scope>NUCLEOTIDE SEQUENCE</scope>
    <source>
        <strain evidence="2">Duluth1</strain>
        <tissue evidence="2">Whole animal</tissue>
    </source>
</reference>
<dbReference type="SUPFAM" id="SSF48403">
    <property type="entry name" value="Ankyrin repeat"/>
    <property type="match status" value="1"/>
</dbReference>
<dbReference type="EMBL" id="JAIWYP010000013">
    <property type="protein sequence ID" value="KAH3717348.1"/>
    <property type="molecule type" value="Genomic_DNA"/>
</dbReference>
<name>A0A9D4HH98_DREPO</name>
<dbReference type="PANTHER" id="PTHR46844">
    <property type="entry name" value="SLR5058 PROTEIN"/>
    <property type="match status" value="1"/>
</dbReference>
<feature type="domain" description="NACHT" evidence="1">
    <location>
        <begin position="489"/>
        <end position="604"/>
    </location>
</feature>
<dbReference type="Gene3D" id="3.40.50.300">
    <property type="entry name" value="P-loop containing nucleotide triphosphate hydrolases"/>
    <property type="match status" value="1"/>
</dbReference>
<evidence type="ECO:0000313" key="3">
    <source>
        <dbReference type="Proteomes" id="UP000828390"/>
    </source>
</evidence>
<dbReference type="SUPFAM" id="SSF52540">
    <property type="entry name" value="P-loop containing nucleoside triphosphate hydrolases"/>
    <property type="match status" value="1"/>
</dbReference>
<dbReference type="PANTHER" id="PTHR46844:SF1">
    <property type="entry name" value="SLR5058 PROTEIN"/>
    <property type="match status" value="1"/>
</dbReference>
<dbReference type="Pfam" id="PF05729">
    <property type="entry name" value="NACHT"/>
    <property type="match status" value="1"/>
</dbReference>
<protein>
    <recommendedName>
        <fullName evidence="1">NACHT domain-containing protein</fullName>
    </recommendedName>
</protein>
<organism evidence="2 3">
    <name type="scientific">Dreissena polymorpha</name>
    <name type="common">Zebra mussel</name>
    <name type="synonym">Mytilus polymorpha</name>
    <dbReference type="NCBI Taxonomy" id="45954"/>
    <lineage>
        <taxon>Eukaryota</taxon>
        <taxon>Metazoa</taxon>
        <taxon>Spiralia</taxon>
        <taxon>Lophotrochozoa</taxon>
        <taxon>Mollusca</taxon>
        <taxon>Bivalvia</taxon>
        <taxon>Autobranchia</taxon>
        <taxon>Heteroconchia</taxon>
        <taxon>Euheterodonta</taxon>
        <taxon>Imparidentia</taxon>
        <taxon>Neoheterodontei</taxon>
        <taxon>Myida</taxon>
        <taxon>Dreissenoidea</taxon>
        <taxon>Dreissenidae</taxon>
        <taxon>Dreissena</taxon>
    </lineage>
</organism>
<gene>
    <name evidence="2" type="ORF">DPMN_060133</name>
</gene>
<sequence>MEGSDAVSSATEAGLMEVNATVIKGQQVIESVYMKGRDAVTSATEAGLTEVNVTVIKGQQVIESVYMEGRDEVTSATEAGLTDVNATVIQGQQDIESATMEGRDKVTSATEAGVTEVNVTVIKGLQVIESATIGGCDAVTFATEAGLTEVYATVIKGQQVIESTTIEGSDAVTSSTEAGLTEVNATVIQGQQDIEFATIEGSDAISSATEAGLTEVNGKVIQGQQDIESVAIEGREAVTSATGAGVTEVNATVIKGQQVIELATMDGCDAVTFATGAGVTEVNATVIKGQNFIESATIEVRDDINFATEAGVKEVIATMIKGKDVIELATIEGCDAVTSATEAAVTEVNVTVIQGQQDIESATMKGLDAVTFATLVGVNEINLQTKTHLSKIQSICAKEREDLIGIKTQTDVEDFALQCNDLLRRLIEHYRDSVICVPLSTLNPSLDIRVQDIYATPKIHRMKIEKDGKHVKQEQIYKYKDCFCGGARRLYLQGEPGSGKSYFAAKLIHDWCNVYALIAKSTKEQMMFGDVDTLQKFRFLFFISLRESREQTHVTQMIKTQLIHKIYAENKWESAYELVLKIMENVMYLVVQDGLDEWPGKHAVPSMDGIPKDHCIMLTTSRPWKLADERIKNSQIDILLEVEGISDPRELNEKILRCLLDESTDIQTSLLEFECFLFTRNLEWLSSSPMLNTLALCTWVEDRAERLTGSSLCELYTTMLENLCKKANPQKSYFDRNHPSPVNCFSRTMYIKPNLKHIDAIAKAAFSFLFSNDKESSLVFSDIHLMAHLPETAKQFALDSGLLSKRKGKKCTDQTLSFVHKTIQEFLTAFHIHRNADVIHDVISGYFKRHDNSYRDISQMFIFLCGFNISAANKLSALINEHDVYSDYDHYFHKCIISGYKEAVANKNTPIHLHLSHFYFDNKNAEDLIQIWTLNTPRARSLRVGFCSNRHLTVRSKDAVFRLSWTWACCLSARKDPRPSTLDDEEGVRSSTSCIEFDLSSCHNLEVLFLNGNITVLPNALVGLKKLKHLTMTCKCEALDLSHFQHIESIEIYDGVTLLPLSFNNYKTLQCITLLTTYDGLDLSLFENLKSIAISNKVKVLPKQQLIHNKLTLIDLRDFDFNRVDHTAIHTWCLLNGADPFQCADYTPVQPSITDIKFCQVTCSSTWLRNLLSTMLTIDHKVECSLNYCKLTSLDHEINSTLRGSTNMSSCEEDAASESYTRTTSLITTHLNNTCTFDIAHESPCLWETLHGLNIKNLSLQGRNGCLNVHSVSSLAQSLTSLPQLETLTMYLSVYIDLQLPPSLKNLTACYNILSPSDLRHLGNKLCALTQSVDCRLEFGCGNKISKYTVNNIQLEEYIPIQQELKALENVEVKRFRIYDRKPNTYKWSNDAWSVRDSVVDDDDNNDDIGEDELFKWYKMQIQKAVINRISIRLHINCVKEQALIK</sequence>